<feature type="region of interest" description="Disordered" evidence="1">
    <location>
        <begin position="89"/>
        <end position="136"/>
    </location>
</feature>
<accession>A0ABN1ZDN2</accession>
<dbReference type="RefSeq" id="WP_204610117.1">
    <property type="nucleotide sequence ID" value="NZ_BAAAJX010000010.1"/>
</dbReference>
<keyword evidence="2" id="KW-0472">Membrane</keyword>
<organism evidence="3 4">
    <name type="scientific">Curtobacterium herbarum</name>
    <dbReference type="NCBI Taxonomy" id="150122"/>
    <lineage>
        <taxon>Bacteria</taxon>
        <taxon>Bacillati</taxon>
        <taxon>Actinomycetota</taxon>
        <taxon>Actinomycetes</taxon>
        <taxon>Micrococcales</taxon>
        <taxon>Microbacteriaceae</taxon>
        <taxon>Curtobacterium</taxon>
    </lineage>
</organism>
<reference evidence="3 4" key="1">
    <citation type="journal article" date="2019" name="Int. J. Syst. Evol. Microbiol.">
        <title>The Global Catalogue of Microorganisms (GCM) 10K type strain sequencing project: providing services to taxonomists for standard genome sequencing and annotation.</title>
        <authorList>
            <consortium name="The Broad Institute Genomics Platform"/>
            <consortium name="The Broad Institute Genome Sequencing Center for Infectious Disease"/>
            <person name="Wu L."/>
            <person name="Ma J."/>
        </authorList>
    </citation>
    <scope>NUCLEOTIDE SEQUENCE [LARGE SCALE GENOMIC DNA]</scope>
    <source>
        <strain evidence="3 4">JCM 12140</strain>
    </source>
</reference>
<feature type="compositionally biased region" description="Basic and acidic residues" evidence="1">
    <location>
        <begin position="121"/>
        <end position="130"/>
    </location>
</feature>
<evidence type="ECO:0000256" key="2">
    <source>
        <dbReference type="SAM" id="Phobius"/>
    </source>
</evidence>
<protein>
    <recommendedName>
        <fullName evidence="5">Sodium:proton antiporter</fullName>
    </recommendedName>
</protein>
<evidence type="ECO:0008006" key="5">
    <source>
        <dbReference type="Google" id="ProtNLM"/>
    </source>
</evidence>
<keyword evidence="2" id="KW-0812">Transmembrane</keyword>
<feature type="transmembrane region" description="Helical" evidence="2">
    <location>
        <begin position="66"/>
        <end position="85"/>
    </location>
</feature>
<feature type="transmembrane region" description="Helical" evidence="2">
    <location>
        <begin position="40"/>
        <end position="60"/>
    </location>
</feature>
<dbReference type="Proteomes" id="UP001501742">
    <property type="component" value="Unassembled WGS sequence"/>
</dbReference>
<gene>
    <name evidence="3" type="ORF">GCM10009627_21210</name>
</gene>
<keyword evidence="4" id="KW-1185">Reference proteome</keyword>
<keyword evidence="2" id="KW-1133">Transmembrane helix</keyword>
<name>A0ABN1ZDN2_9MICO</name>
<evidence type="ECO:0000313" key="3">
    <source>
        <dbReference type="EMBL" id="GAA1493775.1"/>
    </source>
</evidence>
<comment type="caution">
    <text evidence="3">The sequence shown here is derived from an EMBL/GenBank/DDBJ whole genome shotgun (WGS) entry which is preliminary data.</text>
</comment>
<evidence type="ECO:0000256" key="1">
    <source>
        <dbReference type="SAM" id="MobiDB-lite"/>
    </source>
</evidence>
<dbReference type="EMBL" id="BAAAJX010000010">
    <property type="protein sequence ID" value="GAA1493775.1"/>
    <property type="molecule type" value="Genomic_DNA"/>
</dbReference>
<proteinExistence type="predicted"/>
<sequence length="136" mass="13602">MSAAVIVLAVGIALVLALLGATLVLAVGRIVRGPTILDRMIGSDMVLTTVLLVIAAAIVVRQDPSAVPVLVVIAATSVFATVAVARAVTPSTDPDDEGMDATTPEHAVQAADEATADGQADDAHATDDGHTAGGQR</sequence>
<evidence type="ECO:0000313" key="4">
    <source>
        <dbReference type="Proteomes" id="UP001501742"/>
    </source>
</evidence>
<feature type="transmembrane region" description="Helical" evidence="2">
    <location>
        <begin position="6"/>
        <end position="28"/>
    </location>
</feature>